<dbReference type="HAMAP" id="MF_03054">
    <property type="entry name" value="CTU2"/>
    <property type="match status" value="1"/>
</dbReference>
<evidence type="ECO:0000256" key="2">
    <source>
        <dbReference type="ARBA" id="ARBA00022694"/>
    </source>
</evidence>
<dbReference type="InterPro" id="IPR014729">
    <property type="entry name" value="Rossmann-like_a/b/a_fold"/>
</dbReference>
<dbReference type="Pfam" id="PF10288">
    <property type="entry name" value="CTU2"/>
    <property type="match status" value="1"/>
</dbReference>
<proteinExistence type="inferred from homology"/>
<sequence>MCQVDEDYGRDIRSQCVKCKVHTPAVLLRVGDPYCRGCFHEYFIHKFRAMLGKNRIIFPGERVYSFNFYYLNHSVVSVNSVYSICRSPGTLGCVGRPFIMLNASSGSIVCSEGALIGRSLEDRHKTNTNIRVLFESTGFPFHIVPLEQVSAPSYFHKLYLAVGKFDQNKSCAIQPSCQQKEPVDVSKVHTVQLQQLVTSVKTHTAREELLNMLRQHLLLHMARIEGYSKLMLGDNCTRLAVKLLSNISLGRGSQTALDTGFSDSRYGDVIAVRPMRDYSAKEIAYYNHLFNVPYVFISGLDSKASDKDSIQRLTESFVTKLQTAFPSTVRTIYRTSEKLQTACKGPSAVEDSPRCVLCLCALDTFAGKASVHIRLECIWVWSTLGLHFIFIFCVNLHQGQQSRIIMFINSIKYQ</sequence>
<dbReference type="GO" id="GO:0016779">
    <property type="term" value="F:nucleotidyltransferase activity"/>
    <property type="evidence" value="ECO:0007669"/>
    <property type="project" value="UniProtKB-UniRule"/>
</dbReference>
<comment type="function">
    <text evidence="3">Plays a central role in 2-thiolation of mcm(5)S(2)U at tRNA wobble positions of tRNA(Lys), tRNA(Glu) and tRNA(Gln). May act by forming a heterodimer with CTU1/ATPBD3 that ligates sulfur from thiocarboxylated URM1 onto the uridine of tRNAs at wobble position.</text>
</comment>
<evidence type="ECO:0000256" key="3">
    <source>
        <dbReference type="HAMAP-Rule" id="MF_03054"/>
    </source>
</evidence>
<dbReference type="GO" id="GO:0000049">
    <property type="term" value="F:tRNA binding"/>
    <property type="evidence" value="ECO:0007669"/>
    <property type="project" value="InterPro"/>
</dbReference>
<name>A0A3B4AEX0_9GOBI</name>
<dbReference type="GO" id="GO:0002143">
    <property type="term" value="P:tRNA wobble position uridine thiolation"/>
    <property type="evidence" value="ECO:0007669"/>
    <property type="project" value="TreeGrafter"/>
</dbReference>
<keyword evidence="1 3" id="KW-0963">Cytoplasm</keyword>
<dbReference type="GO" id="GO:0016783">
    <property type="term" value="F:sulfurtransferase activity"/>
    <property type="evidence" value="ECO:0007669"/>
    <property type="project" value="TreeGrafter"/>
</dbReference>
<keyword evidence="2 3" id="KW-0819">tRNA processing</keyword>
<evidence type="ECO:0000313" key="6">
    <source>
        <dbReference type="Proteomes" id="UP000261520"/>
    </source>
</evidence>
<gene>
    <name evidence="3" type="primary">CTU2</name>
    <name evidence="3" type="synonym">NCS2</name>
</gene>
<keyword evidence="4" id="KW-1133">Transmembrane helix</keyword>
<dbReference type="PANTHER" id="PTHR20882:SF14">
    <property type="entry name" value="CYTOPLASMIC TRNA 2-THIOLATION PROTEIN 2"/>
    <property type="match status" value="1"/>
</dbReference>
<keyword evidence="4" id="KW-0472">Membrane</keyword>
<dbReference type="AlphaFoldDB" id="A0A3B4AEX0"/>
<protein>
    <recommendedName>
        <fullName evidence="3">Cytoplasmic tRNA 2-thiolation protein 2</fullName>
    </recommendedName>
</protein>
<dbReference type="UniPathway" id="UPA00988"/>
<organism evidence="5 6">
    <name type="scientific">Periophthalmus magnuspinnatus</name>
    <dbReference type="NCBI Taxonomy" id="409849"/>
    <lineage>
        <taxon>Eukaryota</taxon>
        <taxon>Metazoa</taxon>
        <taxon>Chordata</taxon>
        <taxon>Craniata</taxon>
        <taxon>Vertebrata</taxon>
        <taxon>Euteleostomi</taxon>
        <taxon>Actinopterygii</taxon>
        <taxon>Neopterygii</taxon>
        <taxon>Teleostei</taxon>
        <taxon>Neoteleostei</taxon>
        <taxon>Acanthomorphata</taxon>
        <taxon>Gobiaria</taxon>
        <taxon>Gobiiformes</taxon>
        <taxon>Gobioidei</taxon>
        <taxon>Gobiidae</taxon>
        <taxon>Oxudercinae</taxon>
        <taxon>Periophthalmus</taxon>
    </lineage>
</organism>
<dbReference type="SUPFAM" id="SSF52402">
    <property type="entry name" value="Adenine nucleotide alpha hydrolases-like"/>
    <property type="match status" value="1"/>
</dbReference>
<reference evidence="5" key="1">
    <citation type="submission" date="2025-08" db="UniProtKB">
        <authorList>
            <consortium name="Ensembl"/>
        </authorList>
    </citation>
    <scope>IDENTIFICATION</scope>
</reference>
<dbReference type="InterPro" id="IPR019407">
    <property type="entry name" value="CTU2"/>
</dbReference>
<evidence type="ECO:0000256" key="4">
    <source>
        <dbReference type="SAM" id="Phobius"/>
    </source>
</evidence>
<comment type="pathway">
    <text evidence="3">tRNA modification; 5-methoxycarbonylmethyl-2-thiouridine-tRNA biosynthesis.</text>
</comment>
<dbReference type="GO" id="GO:0032447">
    <property type="term" value="P:protein urmylation"/>
    <property type="evidence" value="ECO:0007669"/>
    <property type="project" value="UniProtKB-UniRule"/>
</dbReference>
<dbReference type="GO" id="GO:0005829">
    <property type="term" value="C:cytosol"/>
    <property type="evidence" value="ECO:0007669"/>
    <property type="project" value="TreeGrafter"/>
</dbReference>
<dbReference type="Ensembl" id="ENSPMGT00000016658.1">
    <property type="protein sequence ID" value="ENSPMGP00000015613.1"/>
    <property type="gene ID" value="ENSPMGG00000012641.1"/>
</dbReference>
<comment type="subcellular location">
    <subcellularLocation>
        <location evidence="3">Cytoplasm</location>
    </subcellularLocation>
</comment>
<reference evidence="5" key="2">
    <citation type="submission" date="2025-09" db="UniProtKB">
        <authorList>
            <consortium name="Ensembl"/>
        </authorList>
    </citation>
    <scope>IDENTIFICATION</scope>
</reference>
<evidence type="ECO:0000256" key="1">
    <source>
        <dbReference type="ARBA" id="ARBA00022490"/>
    </source>
</evidence>
<accession>A0A3B4AEX0</accession>
<dbReference type="Gene3D" id="3.40.50.620">
    <property type="entry name" value="HUPs"/>
    <property type="match status" value="2"/>
</dbReference>
<comment type="similarity">
    <text evidence="3">Belongs to the CTU2/NCS2 family.</text>
</comment>
<evidence type="ECO:0000313" key="5">
    <source>
        <dbReference type="Ensembl" id="ENSPMGP00000015613.1"/>
    </source>
</evidence>
<keyword evidence="4" id="KW-0812">Transmembrane</keyword>
<dbReference type="Proteomes" id="UP000261520">
    <property type="component" value="Unplaced"/>
</dbReference>
<dbReference type="PANTHER" id="PTHR20882">
    <property type="entry name" value="CYTOPLASMIC TRNA 2-THIOLATION PROTEIN 2"/>
    <property type="match status" value="1"/>
</dbReference>
<keyword evidence="6" id="KW-1185">Reference proteome</keyword>
<feature type="transmembrane region" description="Helical" evidence="4">
    <location>
        <begin position="378"/>
        <end position="396"/>
    </location>
</feature>